<evidence type="ECO:0000313" key="6">
    <source>
        <dbReference type="EMBL" id="MYN09861.1"/>
    </source>
</evidence>
<dbReference type="AlphaFoldDB" id="A0A7X4HEM5"/>
<keyword evidence="1" id="KW-0805">Transcription regulation</keyword>
<dbReference type="InterPro" id="IPR011075">
    <property type="entry name" value="TetR_C"/>
</dbReference>
<dbReference type="Pfam" id="PF00440">
    <property type="entry name" value="TetR_N"/>
    <property type="match status" value="1"/>
</dbReference>
<dbReference type="EMBL" id="WWCU01000028">
    <property type="protein sequence ID" value="MYN09861.1"/>
    <property type="molecule type" value="Genomic_DNA"/>
</dbReference>
<evidence type="ECO:0000259" key="5">
    <source>
        <dbReference type="PROSITE" id="PS50977"/>
    </source>
</evidence>
<keyword evidence="7" id="KW-1185">Reference proteome</keyword>
<evidence type="ECO:0000256" key="4">
    <source>
        <dbReference type="PROSITE-ProRule" id="PRU00335"/>
    </source>
</evidence>
<dbReference type="PRINTS" id="PR00455">
    <property type="entry name" value="HTHTETR"/>
</dbReference>
<dbReference type="Proteomes" id="UP000450676">
    <property type="component" value="Unassembled WGS sequence"/>
</dbReference>
<dbReference type="SUPFAM" id="SSF46689">
    <property type="entry name" value="Homeodomain-like"/>
    <property type="match status" value="1"/>
</dbReference>
<keyword evidence="3" id="KW-0804">Transcription</keyword>
<comment type="caution">
    <text evidence="6">The sequence shown here is derived from an EMBL/GenBank/DDBJ whole genome shotgun (WGS) entry which is preliminary data.</text>
</comment>
<dbReference type="SUPFAM" id="SSF48498">
    <property type="entry name" value="Tetracyclin repressor-like, C-terminal domain"/>
    <property type="match status" value="1"/>
</dbReference>
<evidence type="ECO:0000256" key="2">
    <source>
        <dbReference type="ARBA" id="ARBA00023125"/>
    </source>
</evidence>
<name>A0A7X4HEM5_9BURK</name>
<dbReference type="PANTHER" id="PTHR47506:SF6">
    <property type="entry name" value="HTH-TYPE TRANSCRIPTIONAL REPRESSOR NEMR"/>
    <property type="match status" value="1"/>
</dbReference>
<dbReference type="InterPro" id="IPR001647">
    <property type="entry name" value="HTH_TetR"/>
</dbReference>
<gene>
    <name evidence="6" type="ORF">GTP77_21305</name>
</gene>
<evidence type="ECO:0000256" key="1">
    <source>
        <dbReference type="ARBA" id="ARBA00023015"/>
    </source>
</evidence>
<proteinExistence type="predicted"/>
<dbReference type="InterPro" id="IPR009057">
    <property type="entry name" value="Homeodomain-like_sf"/>
</dbReference>
<dbReference type="GO" id="GO:0003677">
    <property type="term" value="F:DNA binding"/>
    <property type="evidence" value="ECO:0007669"/>
    <property type="project" value="UniProtKB-UniRule"/>
</dbReference>
<dbReference type="RefSeq" id="WP_161074159.1">
    <property type="nucleotide sequence ID" value="NZ_CP086370.1"/>
</dbReference>
<keyword evidence="2 4" id="KW-0238">DNA-binding</keyword>
<dbReference type="Gene3D" id="1.10.357.10">
    <property type="entry name" value="Tetracycline Repressor, domain 2"/>
    <property type="match status" value="1"/>
</dbReference>
<reference evidence="6 7" key="1">
    <citation type="submission" date="2019-12" db="EMBL/GenBank/DDBJ databases">
        <title>Novel species isolated from a subtropical stream in China.</title>
        <authorList>
            <person name="Lu H."/>
        </authorList>
    </citation>
    <scope>NUCLEOTIDE SEQUENCE [LARGE SCALE GENOMIC DNA]</scope>
    <source>
        <strain evidence="6 7">FT127W</strain>
    </source>
</reference>
<accession>A0A7X4HEM5</accession>
<evidence type="ECO:0000313" key="7">
    <source>
        <dbReference type="Proteomes" id="UP000450676"/>
    </source>
</evidence>
<organism evidence="6 7">
    <name type="scientific">Pseudoduganella aquatica</name>
    <dbReference type="NCBI Taxonomy" id="2660641"/>
    <lineage>
        <taxon>Bacteria</taxon>
        <taxon>Pseudomonadati</taxon>
        <taxon>Pseudomonadota</taxon>
        <taxon>Betaproteobacteria</taxon>
        <taxon>Burkholderiales</taxon>
        <taxon>Oxalobacteraceae</taxon>
        <taxon>Telluria group</taxon>
        <taxon>Pseudoduganella</taxon>
    </lineage>
</organism>
<dbReference type="PROSITE" id="PS50977">
    <property type="entry name" value="HTH_TETR_2"/>
    <property type="match status" value="1"/>
</dbReference>
<protein>
    <submittedName>
        <fullName evidence="6">TetR family transcriptional regulator</fullName>
    </submittedName>
</protein>
<evidence type="ECO:0000256" key="3">
    <source>
        <dbReference type="ARBA" id="ARBA00023163"/>
    </source>
</evidence>
<feature type="domain" description="HTH tetR-type" evidence="5">
    <location>
        <begin position="4"/>
        <end position="64"/>
    </location>
</feature>
<dbReference type="PANTHER" id="PTHR47506">
    <property type="entry name" value="TRANSCRIPTIONAL REGULATORY PROTEIN"/>
    <property type="match status" value="1"/>
</dbReference>
<dbReference type="Pfam" id="PF16925">
    <property type="entry name" value="TetR_C_13"/>
    <property type="match status" value="1"/>
</dbReference>
<feature type="DNA-binding region" description="H-T-H motif" evidence="4">
    <location>
        <begin position="27"/>
        <end position="46"/>
    </location>
</feature>
<dbReference type="InterPro" id="IPR036271">
    <property type="entry name" value="Tet_transcr_reg_TetR-rel_C_sf"/>
</dbReference>
<sequence>MPKPNVKEQIVATSLNLLHSKGFNATSVQDITDAAGVPKGSFYNHFASKDALGLEVLRRYAEQAAELGEVLHNTALPPLARLQQYFEALIAANAENDFNCGCLLGNFSTELSNQIPAARQALHKEFADWTEMMAGLIAEGQRTGNISAGQPALEMANFIVDSWQGAVLRSKAEQSQAPLDRFLHTVLTRILR</sequence>